<name>B6JUU8_SCHJY</name>
<dbReference type="Pfam" id="PF08700">
    <property type="entry name" value="VPS51_Exo84_N"/>
    <property type="match status" value="1"/>
</dbReference>
<evidence type="ECO:0000313" key="3">
    <source>
        <dbReference type="Proteomes" id="UP000001744"/>
    </source>
</evidence>
<dbReference type="AlphaFoldDB" id="B6JUU8"/>
<gene>
    <name evidence="2" type="primary">cog1</name>
    <name evidence="1" type="ORF">SJAG_00041</name>
</gene>
<dbReference type="GeneID" id="7050991"/>
<evidence type="ECO:0000313" key="2">
    <source>
        <dbReference type="JaponicusDB" id="SJAG_00041"/>
    </source>
</evidence>
<accession>B6JUU8</accession>
<dbReference type="HOGENOM" id="CLU_393378_0_0_1"/>
<dbReference type="STRING" id="402676.B6JUU8"/>
<dbReference type="OrthoDB" id="5380084at2759"/>
<keyword evidence="3" id="KW-1185">Reference proteome</keyword>
<dbReference type="JaponicusDB" id="SJAG_00041">
    <property type="gene designation" value="cog1"/>
</dbReference>
<dbReference type="Proteomes" id="UP000001744">
    <property type="component" value="Unassembled WGS sequence"/>
</dbReference>
<dbReference type="OMA" id="ELQQNVC"/>
<dbReference type="VEuPathDB" id="FungiDB:SJAG_00041"/>
<reference evidence="1 3" key="1">
    <citation type="journal article" date="2011" name="Science">
        <title>Comparative functional genomics of the fission yeasts.</title>
        <authorList>
            <person name="Rhind N."/>
            <person name="Chen Z."/>
            <person name="Yassour M."/>
            <person name="Thompson D.A."/>
            <person name="Haas B.J."/>
            <person name="Habib N."/>
            <person name="Wapinski I."/>
            <person name="Roy S."/>
            <person name="Lin M.F."/>
            <person name="Heiman D.I."/>
            <person name="Young S.K."/>
            <person name="Furuya K."/>
            <person name="Guo Y."/>
            <person name="Pidoux A."/>
            <person name="Chen H.M."/>
            <person name="Robbertse B."/>
            <person name="Goldberg J.M."/>
            <person name="Aoki K."/>
            <person name="Bayne E.H."/>
            <person name="Berlin A.M."/>
            <person name="Desjardins C.A."/>
            <person name="Dobbs E."/>
            <person name="Dukaj L."/>
            <person name="Fan L."/>
            <person name="FitzGerald M.G."/>
            <person name="French C."/>
            <person name="Gujja S."/>
            <person name="Hansen K."/>
            <person name="Keifenheim D."/>
            <person name="Levin J.Z."/>
            <person name="Mosher R.A."/>
            <person name="Mueller C.A."/>
            <person name="Pfiffner J."/>
            <person name="Priest M."/>
            <person name="Russ C."/>
            <person name="Smialowska A."/>
            <person name="Swoboda P."/>
            <person name="Sykes S.M."/>
            <person name="Vaughn M."/>
            <person name="Vengrova S."/>
            <person name="Yoder R."/>
            <person name="Zeng Q."/>
            <person name="Allshire R."/>
            <person name="Baulcombe D."/>
            <person name="Birren B.W."/>
            <person name="Brown W."/>
            <person name="Ekwall K."/>
            <person name="Kellis M."/>
            <person name="Leatherwood J."/>
            <person name="Levin H."/>
            <person name="Margalit H."/>
            <person name="Martienssen R."/>
            <person name="Nieduszynski C.A."/>
            <person name="Spatafora J.W."/>
            <person name="Friedman N."/>
            <person name="Dalgaard J.Z."/>
            <person name="Baumann P."/>
            <person name="Niki H."/>
            <person name="Regev A."/>
            <person name="Nusbaum C."/>
        </authorList>
    </citation>
    <scope>NUCLEOTIDE SEQUENCE [LARGE SCALE GENOMIC DNA]</scope>
    <source>
        <strain evidence="3">yFS275 / FY16936</strain>
    </source>
</reference>
<organism evidence="1 3">
    <name type="scientific">Schizosaccharomyces japonicus (strain yFS275 / FY16936)</name>
    <name type="common">Fission yeast</name>
    <dbReference type="NCBI Taxonomy" id="402676"/>
    <lineage>
        <taxon>Eukaryota</taxon>
        <taxon>Fungi</taxon>
        <taxon>Dikarya</taxon>
        <taxon>Ascomycota</taxon>
        <taxon>Taphrinomycotina</taxon>
        <taxon>Schizosaccharomycetes</taxon>
        <taxon>Schizosaccharomycetales</taxon>
        <taxon>Schizosaccharomycetaceae</taxon>
        <taxon>Schizosaccharomyces</taxon>
    </lineage>
</organism>
<proteinExistence type="predicted"/>
<protein>
    <submittedName>
        <fullName evidence="1">Uncharacterized protein</fullName>
    </submittedName>
</protein>
<sequence length="711" mass="81997">MGSIKDGNNLWEQVFMNRRIPAVLQYERSLRQEIEEKQVELRQMVCLNYKSFLQAAEGLFYVSDKLKDITQNASDMFSKVNSEGMSTASKVWNEHVAPVPGKNITFNFLAHCFHAGRSLLLKHQLLPAVRLYRFLSQYLNGLNTNEESKRVLLVRLQALDELFHESFETELRARQPPAVLLCAWSLYNSIPEEDSFQYYLDKKTSLLRESDDLLQNCQAFLYTCHVCNKDVLEETERLRHSLNEKTIFKDEEILQALGPLPTESYRRIFDEEILSYIPTIPTERMSTTKLEQMLNNWKVSTPPLFLDAPQSTEKLSSLQQYLDLIRSLFQSIDLEYEGLFQELWNSQLRSSFQAKLETVINDMVSRATESLCKVCTDVLETYQHQSKAPFSIETVEWNLTSLRGHFASVLGFDDALTKIYQELFAFNNSLETTNCALQEIQSLKFSGITTISSPSASTNLFIGLCERYDSILNDAFELFFITLQNQYHSSLERVSKESIPSVSVRFLRLLRQLYKFSHIKSRLTVLKLDDLQEEACHKFCTYLQNTVTESFTDDLKKELADIPETRDEASDLIAINQTTSETLWKVMRSIHSFGVDILSPQMKRILAATLGFRMFVSLEETKTNELSESEFLKAQVEFDQVFICLLFQLATPYVQSKVQQTEVNGATTYSDEYFQKVGTLLSNVSPALMDSAKSYMQQVSNLYAMLRVYEK</sequence>
<dbReference type="RefSeq" id="XP_002171342.1">
    <property type="nucleotide sequence ID" value="XM_002171306.2"/>
</dbReference>
<evidence type="ECO:0000313" key="1">
    <source>
        <dbReference type="EMBL" id="EEB05049.1"/>
    </source>
</evidence>
<dbReference type="EMBL" id="KE651166">
    <property type="protein sequence ID" value="EEB05049.1"/>
    <property type="molecule type" value="Genomic_DNA"/>
</dbReference>